<proteinExistence type="predicted"/>
<reference evidence="1" key="4">
    <citation type="submission" date="2019-03" db="UniProtKB">
        <authorList>
            <consortium name="EnsemblPlants"/>
        </authorList>
    </citation>
    <scope>IDENTIFICATION</scope>
</reference>
<reference evidence="1" key="5">
    <citation type="journal article" date="2021" name="G3 (Bethesda)">
        <title>Aegilops tauschii genome assembly Aet v5.0 features greater sequence contiguity and improved annotation.</title>
        <authorList>
            <person name="Wang L."/>
            <person name="Zhu T."/>
            <person name="Rodriguez J.C."/>
            <person name="Deal K.R."/>
            <person name="Dubcovsky J."/>
            <person name="McGuire P.E."/>
            <person name="Lux T."/>
            <person name="Spannagl M."/>
            <person name="Mayer K.F.X."/>
            <person name="Baldrich P."/>
            <person name="Meyers B.C."/>
            <person name="Huo N."/>
            <person name="Gu Y.Q."/>
            <person name="Zhou H."/>
            <person name="Devos K.M."/>
            <person name="Bennetzen J.L."/>
            <person name="Unver T."/>
            <person name="Budak H."/>
            <person name="Gulick P.J."/>
            <person name="Galiba G."/>
            <person name="Kalapos B."/>
            <person name="Nelson D.R."/>
            <person name="Li P."/>
            <person name="You F.M."/>
            <person name="Luo M.C."/>
            <person name="Dvorak J."/>
        </authorList>
    </citation>
    <scope>NUCLEOTIDE SEQUENCE [LARGE SCALE GENOMIC DNA]</scope>
    <source>
        <strain evidence="1">cv. AL8/78</strain>
    </source>
</reference>
<organism evidence="1 2">
    <name type="scientific">Aegilops tauschii subsp. strangulata</name>
    <name type="common">Goatgrass</name>
    <dbReference type="NCBI Taxonomy" id="200361"/>
    <lineage>
        <taxon>Eukaryota</taxon>
        <taxon>Viridiplantae</taxon>
        <taxon>Streptophyta</taxon>
        <taxon>Embryophyta</taxon>
        <taxon>Tracheophyta</taxon>
        <taxon>Spermatophyta</taxon>
        <taxon>Magnoliopsida</taxon>
        <taxon>Liliopsida</taxon>
        <taxon>Poales</taxon>
        <taxon>Poaceae</taxon>
        <taxon>BOP clade</taxon>
        <taxon>Pooideae</taxon>
        <taxon>Triticodae</taxon>
        <taxon>Triticeae</taxon>
        <taxon>Triticinae</taxon>
        <taxon>Aegilops</taxon>
    </lineage>
</organism>
<dbReference type="AlphaFoldDB" id="A0A453CUQ4"/>
<reference evidence="2" key="1">
    <citation type="journal article" date="2014" name="Science">
        <title>Ancient hybridizations among the ancestral genomes of bread wheat.</title>
        <authorList>
            <consortium name="International Wheat Genome Sequencing Consortium,"/>
            <person name="Marcussen T."/>
            <person name="Sandve S.R."/>
            <person name="Heier L."/>
            <person name="Spannagl M."/>
            <person name="Pfeifer M."/>
            <person name="Jakobsen K.S."/>
            <person name="Wulff B.B."/>
            <person name="Steuernagel B."/>
            <person name="Mayer K.F."/>
            <person name="Olsen O.A."/>
        </authorList>
    </citation>
    <scope>NUCLEOTIDE SEQUENCE [LARGE SCALE GENOMIC DNA]</scope>
    <source>
        <strain evidence="2">cv. AL8/78</strain>
    </source>
</reference>
<reference evidence="1" key="3">
    <citation type="journal article" date="2017" name="Nature">
        <title>Genome sequence of the progenitor of the wheat D genome Aegilops tauschii.</title>
        <authorList>
            <person name="Luo M.C."/>
            <person name="Gu Y.Q."/>
            <person name="Puiu D."/>
            <person name="Wang H."/>
            <person name="Twardziok S.O."/>
            <person name="Deal K.R."/>
            <person name="Huo N."/>
            <person name="Zhu T."/>
            <person name="Wang L."/>
            <person name="Wang Y."/>
            <person name="McGuire P.E."/>
            <person name="Liu S."/>
            <person name="Long H."/>
            <person name="Ramasamy R.K."/>
            <person name="Rodriguez J.C."/>
            <person name="Van S.L."/>
            <person name="Yuan L."/>
            <person name="Wang Z."/>
            <person name="Xia Z."/>
            <person name="Xiao L."/>
            <person name="Anderson O.D."/>
            <person name="Ouyang S."/>
            <person name="Liang Y."/>
            <person name="Zimin A.V."/>
            <person name="Pertea G."/>
            <person name="Qi P."/>
            <person name="Bennetzen J.L."/>
            <person name="Dai X."/>
            <person name="Dawson M.W."/>
            <person name="Muller H.G."/>
            <person name="Kugler K."/>
            <person name="Rivarola-Duarte L."/>
            <person name="Spannagl M."/>
            <person name="Mayer K.F.X."/>
            <person name="Lu F.H."/>
            <person name="Bevan M.W."/>
            <person name="Leroy P."/>
            <person name="Li P."/>
            <person name="You F.M."/>
            <person name="Sun Q."/>
            <person name="Liu Z."/>
            <person name="Lyons E."/>
            <person name="Wicker T."/>
            <person name="Salzberg S.L."/>
            <person name="Devos K.M."/>
            <person name="Dvorak J."/>
        </authorList>
    </citation>
    <scope>NUCLEOTIDE SEQUENCE [LARGE SCALE GENOMIC DNA]</scope>
    <source>
        <strain evidence="1">cv. AL8/78</strain>
    </source>
</reference>
<dbReference type="Gramene" id="AET2Gv20966800.1">
    <property type="protein sequence ID" value="AET2Gv20966800.1"/>
    <property type="gene ID" value="AET2Gv20966800"/>
</dbReference>
<name>A0A453CUQ4_AEGTS</name>
<keyword evidence="2" id="KW-1185">Reference proteome</keyword>
<evidence type="ECO:0000313" key="1">
    <source>
        <dbReference type="EnsemblPlants" id="AET2Gv20966800.1"/>
    </source>
</evidence>
<protein>
    <submittedName>
        <fullName evidence="1">Uncharacterized protein</fullName>
    </submittedName>
</protein>
<evidence type="ECO:0000313" key="2">
    <source>
        <dbReference type="Proteomes" id="UP000015105"/>
    </source>
</evidence>
<reference evidence="2" key="2">
    <citation type="journal article" date="2017" name="Nat. Plants">
        <title>The Aegilops tauschii genome reveals multiple impacts of transposons.</title>
        <authorList>
            <person name="Zhao G."/>
            <person name="Zou C."/>
            <person name="Li K."/>
            <person name="Wang K."/>
            <person name="Li T."/>
            <person name="Gao L."/>
            <person name="Zhang X."/>
            <person name="Wang H."/>
            <person name="Yang Z."/>
            <person name="Liu X."/>
            <person name="Jiang W."/>
            <person name="Mao L."/>
            <person name="Kong X."/>
            <person name="Jiao Y."/>
            <person name="Jia J."/>
        </authorList>
    </citation>
    <scope>NUCLEOTIDE SEQUENCE [LARGE SCALE GENOMIC DNA]</scope>
    <source>
        <strain evidence="2">cv. AL8/78</strain>
    </source>
</reference>
<dbReference type="Proteomes" id="UP000015105">
    <property type="component" value="Chromosome 2D"/>
</dbReference>
<sequence length="66" mass="7121">MEGKQQWDMVDPGFKLCAPVLKRAAGRPRKSRITDLAAKELDLERGSVSAQGVVGLVISVSIVITQ</sequence>
<accession>A0A453CUQ4</accession>
<dbReference type="EnsemblPlants" id="AET2Gv20966800.1">
    <property type="protein sequence ID" value="AET2Gv20966800.1"/>
    <property type="gene ID" value="AET2Gv20966800"/>
</dbReference>